<dbReference type="GO" id="GO:0005524">
    <property type="term" value="F:ATP binding"/>
    <property type="evidence" value="ECO:0007669"/>
    <property type="project" value="UniProtKB-KW"/>
</dbReference>
<name>G0EIH2_BRAIP</name>
<evidence type="ECO:0000256" key="2">
    <source>
        <dbReference type="ARBA" id="ARBA00022840"/>
    </source>
</evidence>
<keyword evidence="1" id="KW-0547">Nucleotide-binding</keyword>
<dbReference type="InterPro" id="IPR027417">
    <property type="entry name" value="P-loop_NTPase"/>
</dbReference>
<dbReference type="Proteomes" id="UP000008522">
    <property type="component" value="Chromosome"/>
</dbReference>
<accession>G0EIH2</accession>
<dbReference type="Pfam" id="PF08433">
    <property type="entry name" value="KTI12"/>
    <property type="match status" value="1"/>
</dbReference>
<sequence>MNIIIFTGLPASGKTSISKHISNILGIKCISKDDLKVELYEKYGFTSNDEKKYLSTIADKRMYKKL</sequence>
<organism evidence="3 4">
    <name type="scientific">Brachyspira intermedia (strain ATCC 51140 / PWS/A)</name>
    <name type="common">Serpulina intermedia</name>
    <dbReference type="NCBI Taxonomy" id="1045858"/>
    <lineage>
        <taxon>Bacteria</taxon>
        <taxon>Pseudomonadati</taxon>
        <taxon>Spirochaetota</taxon>
        <taxon>Spirochaetia</taxon>
        <taxon>Brachyspirales</taxon>
        <taxon>Brachyspiraceae</taxon>
        <taxon>Brachyspira</taxon>
    </lineage>
</organism>
<dbReference type="eggNOG" id="COG0237">
    <property type="taxonomic scope" value="Bacteria"/>
</dbReference>
<proteinExistence type="predicted"/>
<evidence type="ECO:0000313" key="3">
    <source>
        <dbReference type="EMBL" id="AEM20980.1"/>
    </source>
</evidence>
<dbReference type="KEGG" id="bip:Bint_0346"/>
<dbReference type="AlphaFoldDB" id="G0EIH2"/>
<dbReference type="EMBL" id="CP002874">
    <property type="protein sequence ID" value="AEM20980.1"/>
    <property type="molecule type" value="Genomic_DNA"/>
</dbReference>
<dbReference type="SUPFAM" id="SSF52540">
    <property type="entry name" value="P-loop containing nucleoside triphosphate hydrolases"/>
    <property type="match status" value="1"/>
</dbReference>
<dbReference type="RefSeq" id="WP_014486832.1">
    <property type="nucleotide sequence ID" value="NC_017243.1"/>
</dbReference>
<dbReference type="InterPro" id="IPR013641">
    <property type="entry name" value="KTI12/PSTK"/>
</dbReference>
<dbReference type="HOGENOM" id="CLU_2822603_0_0_12"/>
<dbReference type="PATRIC" id="fig|1045858.4.peg.344"/>
<protein>
    <recommendedName>
        <fullName evidence="5">Shikimate kinase</fullName>
    </recommendedName>
</protein>
<dbReference type="GeneID" id="44968902"/>
<dbReference type="OrthoDB" id="9810372at2"/>
<gene>
    <name evidence="3" type="ordered locus">Bint_0346</name>
</gene>
<evidence type="ECO:0000313" key="4">
    <source>
        <dbReference type="Proteomes" id="UP000008522"/>
    </source>
</evidence>
<keyword evidence="4" id="KW-1185">Reference proteome</keyword>
<reference evidence="3 4" key="1">
    <citation type="journal article" date="2011" name="BMC Genomics">
        <title>Complete genome sequence of Brachyspira intermedia reveals unique genomic features in Brachyspira species and phage-mediated horizontal gene transfer.</title>
        <authorList>
            <person name="Hafstrom T."/>
            <person name="Jansson D.S."/>
            <person name="Segerman B."/>
        </authorList>
    </citation>
    <scope>NUCLEOTIDE SEQUENCE [LARGE SCALE GENOMIC DNA]</scope>
    <source>
        <strain evidence="4">ATCC 51140 / PWS/A</strain>
    </source>
</reference>
<evidence type="ECO:0000256" key="1">
    <source>
        <dbReference type="ARBA" id="ARBA00022741"/>
    </source>
</evidence>
<keyword evidence="2" id="KW-0067">ATP-binding</keyword>
<evidence type="ECO:0008006" key="5">
    <source>
        <dbReference type="Google" id="ProtNLM"/>
    </source>
</evidence>
<dbReference type="Gene3D" id="3.40.50.300">
    <property type="entry name" value="P-loop containing nucleotide triphosphate hydrolases"/>
    <property type="match status" value="1"/>
</dbReference>